<dbReference type="EMBL" id="VJMH01007024">
    <property type="protein sequence ID" value="KAF0685923.1"/>
    <property type="molecule type" value="Genomic_DNA"/>
</dbReference>
<organism evidence="4 5">
    <name type="scientific">Aphanomyces stellatus</name>
    <dbReference type="NCBI Taxonomy" id="120398"/>
    <lineage>
        <taxon>Eukaryota</taxon>
        <taxon>Sar</taxon>
        <taxon>Stramenopiles</taxon>
        <taxon>Oomycota</taxon>
        <taxon>Saprolegniomycetes</taxon>
        <taxon>Saprolegniales</taxon>
        <taxon>Verrucalvaceae</taxon>
        <taxon>Aphanomyces</taxon>
    </lineage>
</organism>
<reference evidence="3" key="2">
    <citation type="submission" date="2019-06" db="EMBL/GenBank/DDBJ databases">
        <title>Genomics analysis of Aphanomyces spp. identifies a new class of oomycete effector associated with host adaptation.</title>
        <authorList>
            <person name="Gaulin E."/>
        </authorList>
    </citation>
    <scope>NUCLEOTIDE SEQUENCE</scope>
    <source>
        <strain evidence="3">CBS 578.67</strain>
    </source>
</reference>
<evidence type="ECO:0000313" key="4">
    <source>
        <dbReference type="EMBL" id="VFT98907.1"/>
    </source>
</evidence>
<accession>A0A485LL28</accession>
<keyword evidence="2" id="KW-0812">Transmembrane</keyword>
<proteinExistence type="predicted"/>
<gene>
    <name evidence="4" type="primary">Aste57867_22240</name>
    <name evidence="3" type="ORF">As57867_022171</name>
    <name evidence="4" type="ORF">ASTE57867_22240</name>
</gene>
<reference evidence="4 5" key="1">
    <citation type="submission" date="2019-03" db="EMBL/GenBank/DDBJ databases">
        <authorList>
            <person name="Gaulin E."/>
            <person name="Dumas B."/>
        </authorList>
    </citation>
    <scope>NUCLEOTIDE SEQUENCE [LARGE SCALE GENOMIC DNA]</scope>
    <source>
        <strain evidence="4">CBS 568.67</strain>
    </source>
</reference>
<feature type="transmembrane region" description="Helical" evidence="2">
    <location>
        <begin position="52"/>
        <end position="74"/>
    </location>
</feature>
<evidence type="ECO:0000256" key="2">
    <source>
        <dbReference type="SAM" id="Phobius"/>
    </source>
</evidence>
<keyword evidence="5" id="KW-1185">Reference proteome</keyword>
<name>A0A485LL28_9STRA</name>
<feature type="transmembrane region" description="Helical" evidence="2">
    <location>
        <begin position="86"/>
        <end position="107"/>
    </location>
</feature>
<protein>
    <submittedName>
        <fullName evidence="4">Aste57867_22240 protein</fullName>
    </submittedName>
</protein>
<dbReference type="OrthoDB" id="78780at2759"/>
<evidence type="ECO:0000313" key="3">
    <source>
        <dbReference type="EMBL" id="KAF0685923.1"/>
    </source>
</evidence>
<dbReference type="EMBL" id="CAADRA010007050">
    <property type="protein sequence ID" value="VFT98907.1"/>
    <property type="molecule type" value="Genomic_DNA"/>
</dbReference>
<sequence>MTTEVPSTPKADYNAVEDTEHTKTLIPSTSSKSSVRADGYKPIFMGQSAFDLWFIPLVLILCWGTVGTFFTLLLQATVKTTPSDAALWLFFAVFMIGVAITTLLLNIKDVNAKTVSADAEA</sequence>
<feature type="compositionally biased region" description="Polar residues" evidence="1">
    <location>
        <begin position="25"/>
        <end position="34"/>
    </location>
</feature>
<feature type="region of interest" description="Disordered" evidence="1">
    <location>
        <begin position="1"/>
        <end position="36"/>
    </location>
</feature>
<dbReference type="Proteomes" id="UP000332933">
    <property type="component" value="Unassembled WGS sequence"/>
</dbReference>
<keyword evidence="2" id="KW-0472">Membrane</keyword>
<keyword evidence="2" id="KW-1133">Transmembrane helix</keyword>
<evidence type="ECO:0000313" key="5">
    <source>
        <dbReference type="Proteomes" id="UP000332933"/>
    </source>
</evidence>
<dbReference type="AlphaFoldDB" id="A0A485LL28"/>
<evidence type="ECO:0000256" key="1">
    <source>
        <dbReference type="SAM" id="MobiDB-lite"/>
    </source>
</evidence>